<dbReference type="KEGG" id="adu:107478965"/>
<dbReference type="RefSeq" id="XP_015954607.1">
    <property type="nucleotide sequence ID" value="XM_016099121.1"/>
</dbReference>
<reference evidence="2" key="1">
    <citation type="journal article" date="2016" name="Nat. Genet.">
        <title>The genome sequences of Arachis duranensis and Arachis ipaensis, the diploid ancestors of cultivated peanut.</title>
        <authorList>
            <person name="Bertioli D.J."/>
            <person name="Cannon S.B."/>
            <person name="Froenicke L."/>
            <person name="Huang G."/>
            <person name="Farmer A.D."/>
            <person name="Cannon E.K."/>
            <person name="Liu X."/>
            <person name="Gao D."/>
            <person name="Clevenger J."/>
            <person name="Dash S."/>
            <person name="Ren L."/>
            <person name="Moretzsohn M.C."/>
            <person name="Shirasawa K."/>
            <person name="Huang W."/>
            <person name="Vidigal B."/>
            <person name="Abernathy B."/>
            <person name="Chu Y."/>
            <person name="Niederhuth C.E."/>
            <person name="Umale P."/>
            <person name="Araujo A.C."/>
            <person name="Kozik A."/>
            <person name="Kim K.D."/>
            <person name="Burow M.D."/>
            <person name="Varshney R.K."/>
            <person name="Wang X."/>
            <person name="Zhang X."/>
            <person name="Barkley N."/>
            <person name="Guimaraes P.M."/>
            <person name="Isobe S."/>
            <person name="Guo B."/>
            <person name="Liao B."/>
            <person name="Stalker H.T."/>
            <person name="Schmitz R.J."/>
            <person name="Scheffler B.E."/>
            <person name="Leal-Bertioli S.C."/>
            <person name="Xun X."/>
            <person name="Jackson S.A."/>
            <person name="Michelmore R."/>
            <person name="Ozias-Akins P."/>
        </authorList>
    </citation>
    <scope>NUCLEOTIDE SEQUENCE [LARGE SCALE GENOMIC DNA]</scope>
    <source>
        <strain evidence="2">cv. V14167</strain>
    </source>
</reference>
<feature type="region of interest" description="Disordered" evidence="1">
    <location>
        <begin position="43"/>
        <end position="74"/>
    </location>
</feature>
<evidence type="ECO:0000256" key="1">
    <source>
        <dbReference type="SAM" id="MobiDB-lite"/>
    </source>
</evidence>
<organism evidence="2 3">
    <name type="scientific">Arachis duranensis</name>
    <name type="common">Wild peanut</name>
    <dbReference type="NCBI Taxonomy" id="130453"/>
    <lineage>
        <taxon>Eukaryota</taxon>
        <taxon>Viridiplantae</taxon>
        <taxon>Streptophyta</taxon>
        <taxon>Embryophyta</taxon>
        <taxon>Tracheophyta</taxon>
        <taxon>Spermatophyta</taxon>
        <taxon>Magnoliopsida</taxon>
        <taxon>eudicotyledons</taxon>
        <taxon>Gunneridae</taxon>
        <taxon>Pentapetalae</taxon>
        <taxon>rosids</taxon>
        <taxon>fabids</taxon>
        <taxon>Fabales</taxon>
        <taxon>Fabaceae</taxon>
        <taxon>Papilionoideae</taxon>
        <taxon>50 kb inversion clade</taxon>
        <taxon>dalbergioids sensu lato</taxon>
        <taxon>Dalbergieae</taxon>
        <taxon>Pterocarpus clade</taxon>
        <taxon>Arachis</taxon>
    </lineage>
</organism>
<protein>
    <submittedName>
        <fullName evidence="3">Uncharacterized protein LOC107478965</fullName>
    </submittedName>
</protein>
<gene>
    <name evidence="3" type="primary">LOC107478965</name>
</gene>
<feature type="region of interest" description="Disordered" evidence="1">
    <location>
        <begin position="1"/>
        <end position="27"/>
    </location>
</feature>
<feature type="compositionally biased region" description="Basic and acidic residues" evidence="1">
    <location>
        <begin position="51"/>
        <end position="74"/>
    </location>
</feature>
<sequence length="182" mass="20772">MGQIATKVAEIDQRSTNSLSNNTIPNPKEKCKAITLISEQVAGAESQVTKKPGEKEAPEEVQSKEEHAPSRHLDNPFLVDVEKYPALPKAPEYKPKMPYPQRLQKETKDIQFLKFLEVFRKLQINIPFAEVLEKMPPYVKFMKELLSKKRTLKGDKTVVLIGECRAIIQSKLPRKMPDPESF</sequence>
<dbReference type="AlphaFoldDB" id="A0A6P4CQ87"/>
<dbReference type="GeneID" id="107478965"/>
<evidence type="ECO:0000313" key="2">
    <source>
        <dbReference type="Proteomes" id="UP000515211"/>
    </source>
</evidence>
<name>A0A6P4CQ87_ARADU</name>
<accession>A0A6P4CQ87</accession>
<dbReference type="Proteomes" id="UP000515211">
    <property type="component" value="Chromosome 3"/>
</dbReference>
<feature type="compositionally biased region" description="Polar residues" evidence="1">
    <location>
        <begin position="14"/>
        <end position="25"/>
    </location>
</feature>
<keyword evidence="2" id="KW-1185">Reference proteome</keyword>
<reference evidence="3" key="2">
    <citation type="submission" date="2025-08" db="UniProtKB">
        <authorList>
            <consortium name="RefSeq"/>
        </authorList>
    </citation>
    <scope>IDENTIFICATION</scope>
    <source>
        <tissue evidence="3">Whole plant</tissue>
    </source>
</reference>
<evidence type="ECO:0000313" key="3">
    <source>
        <dbReference type="RefSeq" id="XP_015954607.1"/>
    </source>
</evidence>
<proteinExistence type="predicted"/>